<accession>A0AC61NHK5</accession>
<dbReference type="EMBL" id="CP081303">
    <property type="protein sequence ID" value="QZE15131.1"/>
    <property type="molecule type" value="Genomic_DNA"/>
</dbReference>
<gene>
    <name evidence="1" type="ORF">K4L44_04685</name>
</gene>
<sequence length="79" mass="9364">MDKRKIASSQKTRKLTLDDDYTLFEDGTVLHEYDNSQFDFNKEDWIELKDVPKERLSDFRKSVKPEDADLLEKLLANLN</sequence>
<evidence type="ECO:0000313" key="2">
    <source>
        <dbReference type="Proteomes" id="UP000826212"/>
    </source>
</evidence>
<keyword evidence="2" id="KW-1185">Reference proteome</keyword>
<proteinExistence type="predicted"/>
<protein>
    <submittedName>
        <fullName evidence="1">Uncharacterized protein</fullName>
    </submittedName>
</protein>
<name>A0AC61NHK5_9BACT</name>
<evidence type="ECO:0000313" key="1">
    <source>
        <dbReference type="EMBL" id="QZE15131.1"/>
    </source>
</evidence>
<dbReference type="Proteomes" id="UP000826212">
    <property type="component" value="Chromosome"/>
</dbReference>
<reference evidence="1" key="1">
    <citation type="submission" date="2021-08" db="EMBL/GenBank/DDBJ databases">
        <title>Novel anaerobic bacterium isolated from sea squirt in East Sea, Republic of Korea.</title>
        <authorList>
            <person name="Nguyen T.H."/>
            <person name="Li Z."/>
            <person name="Lee Y.-J."/>
            <person name="Ko J."/>
            <person name="Kim S.-G."/>
        </authorList>
    </citation>
    <scope>NUCLEOTIDE SEQUENCE</scope>
    <source>
        <strain evidence="1">KCTC 25031</strain>
    </source>
</reference>
<organism evidence="1 2">
    <name type="scientific">Halosquirtibacter laminarini</name>
    <dbReference type="NCBI Taxonomy" id="3374600"/>
    <lineage>
        <taxon>Bacteria</taxon>
        <taxon>Pseudomonadati</taxon>
        <taxon>Bacteroidota</taxon>
        <taxon>Bacteroidia</taxon>
        <taxon>Marinilabiliales</taxon>
        <taxon>Prolixibacteraceae</taxon>
        <taxon>Halosquirtibacter</taxon>
    </lineage>
</organism>